<sequence>MRRRLDCVTSSVLGLDTCMTTDCGCSSDAACVDGLADRRV</sequence>
<protein>
    <submittedName>
        <fullName evidence="1">Uncharacterized protein</fullName>
    </submittedName>
</protein>
<dbReference type="Proteomes" id="UP001164459">
    <property type="component" value="Chromosome"/>
</dbReference>
<proteinExistence type="predicted"/>
<keyword evidence="2" id="KW-1185">Reference proteome</keyword>
<reference evidence="1" key="1">
    <citation type="submission" date="2022-11" db="EMBL/GenBank/DDBJ databases">
        <title>Minimal conservation of predation-associated metabolite biosynthetic gene clusters underscores biosynthetic potential of Myxococcota including descriptions for ten novel species: Archangium lansinium sp. nov., Myxococcus landrumus sp. nov., Nannocystis bai.</title>
        <authorList>
            <person name="Ahearne A."/>
            <person name="Stevens C."/>
            <person name="Dowd S."/>
        </authorList>
    </citation>
    <scope>NUCLEOTIDE SEQUENCE</scope>
    <source>
        <strain evidence="1">Fl3</strain>
    </source>
</reference>
<organism evidence="1 2">
    <name type="scientific">Nannocystis punicea</name>
    <dbReference type="NCBI Taxonomy" id="2995304"/>
    <lineage>
        <taxon>Bacteria</taxon>
        <taxon>Pseudomonadati</taxon>
        <taxon>Myxococcota</taxon>
        <taxon>Polyangia</taxon>
        <taxon>Nannocystales</taxon>
        <taxon>Nannocystaceae</taxon>
        <taxon>Nannocystis</taxon>
    </lineage>
</organism>
<evidence type="ECO:0000313" key="2">
    <source>
        <dbReference type="Proteomes" id="UP001164459"/>
    </source>
</evidence>
<name>A0ABY7HDA8_9BACT</name>
<accession>A0ABY7HDA8</accession>
<gene>
    <name evidence="1" type="ORF">O0S08_13060</name>
</gene>
<dbReference type="EMBL" id="CP114040">
    <property type="protein sequence ID" value="WAS97070.1"/>
    <property type="molecule type" value="Genomic_DNA"/>
</dbReference>
<evidence type="ECO:0000313" key="1">
    <source>
        <dbReference type="EMBL" id="WAS97070.1"/>
    </source>
</evidence>
<dbReference type="RefSeq" id="WP_269039434.1">
    <property type="nucleotide sequence ID" value="NZ_CP114040.1"/>
</dbReference>